<sequence>MKYNFLTFSILTLGLFGCATQPVQHSSLAIDQKVYQGYEQLLSKQSYAFDGKVSFNFEPTSSQAVNATKSEEYLLRQKVLQDIFAQQKFNPEQQAVLQDGLEKFNKTKSSSKKDKQFATLMKSFMDRYYYSFDGVVDLKRGQMSMNPKLGYTAKNLQAWISLPLAVDFQQYKAYADISALSPIVTDPQYDGRYVVFDFADLAKNSKLNFKPALQLAREWMLVGPALANATDYQQVKLTAQDRQQGGVERIRYVGSYENILADYYLYFYLNSDYLKTIVANKDNKLANDLGIDDLISGDQISLQKKILKATKNLDTASTLTDRAYTKQELANQAVDRLYIAIDERYYQKENSQTNNSQNQIAVTPPLGKTSNVTEAAGQAADDADDAAQAAADALASSNVTESSYAAIQQSETDQEKDWNDAVEEDYSSSYGKLAAQQKLREQILQKFAPYKSSELVDAKRLKQIINAQPDAYQELIKLVKDEFGTADMLKGAKYTMDMVLDQKGRLVHIDVDAGFAGLEDIGIKSVSSKMQMNIFNYGTARVDQQQLKQAVSFKEAANQNTLLNLGEKFGKFQQSLEPKTGSATEKSTILWSNDERYQALVEQLNAKNVNFIDAYTTVYKYAYLLDGLDLDEGAFSAPDLNKTAYWTAIYYASEKGLPYSKKQYQEYENAPEEWPYYDEYVAERVWKVFAKQQEDSQLLKTFQQLNKQGKSTAEIFSQLYMQEELAKKRRYDDKAQLKPRLVEYIQVLGKIAEGDLKNQKVDSDLLAPFTVAELDQLDSSIYRKVYQLFLK</sequence>
<evidence type="ECO:0008006" key="4">
    <source>
        <dbReference type="Google" id="ProtNLM"/>
    </source>
</evidence>
<evidence type="ECO:0000313" key="3">
    <source>
        <dbReference type="Proteomes" id="UP000219042"/>
    </source>
</evidence>
<organism evidence="2 3">
    <name type="scientific">Acinetobacter puyangensis</name>
    <dbReference type="NCBI Taxonomy" id="1096779"/>
    <lineage>
        <taxon>Bacteria</taxon>
        <taxon>Pseudomonadati</taxon>
        <taxon>Pseudomonadota</taxon>
        <taxon>Gammaproteobacteria</taxon>
        <taxon>Moraxellales</taxon>
        <taxon>Moraxellaceae</taxon>
        <taxon>Acinetobacter</taxon>
    </lineage>
</organism>
<feature type="compositionally biased region" description="Polar residues" evidence="1">
    <location>
        <begin position="349"/>
        <end position="361"/>
    </location>
</feature>
<gene>
    <name evidence="2" type="ORF">SAMN05421731_10422</name>
</gene>
<protein>
    <recommendedName>
        <fullName evidence="4">Lipoprotein</fullName>
    </recommendedName>
</protein>
<dbReference type="RefSeq" id="WP_097078922.1">
    <property type="nucleotide sequence ID" value="NZ_BAABHT010000009.1"/>
</dbReference>
<dbReference type="EMBL" id="OANT01000004">
    <property type="protein sequence ID" value="SNX44671.1"/>
    <property type="molecule type" value="Genomic_DNA"/>
</dbReference>
<evidence type="ECO:0000313" key="2">
    <source>
        <dbReference type="EMBL" id="SNX44671.1"/>
    </source>
</evidence>
<feature type="region of interest" description="Disordered" evidence="1">
    <location>
        <begin position="349"/>
        <end position="392"/>
    </location>
</feature>
<proteinExistence type="predicted"/>
<reference evidence="3" key="1">
    <citation type="submission" date="2016-09" db="EMBL/GenBank/DDBJ databases">
        <authorList>
            <person name="Varghese N."/>
            <person name="Submissions S."/>
        </authorList>
    </citation>
    <scope>NUCLEOTIDE SEQUENCE [LARGE SCALE GENOMIC DNA]</scope>
    <source>
        <strain evidence="3">ANC 4466</strain>
    </source>
</reference>
<dbReference type="PROSITE" id="PS51257">
    <property type="entry name" value="PROKAR_LIPOPROTEIN"/>
    <property type="match status" value="1"/>
</dbReference>
<name>A0A240E829_9GAMM</name>
<keyword evidence="3" id="KW-1185">Reference proteome</keyword>
<evidence type="ECO:0000256" key="1">
    <source>
        <dbReference type="SAM" id="MobiDB-lite"/>
    </source>
</evidence>
<accession>A0A240E829</accession>
<feature type="compositionally biased region" description="Low complexity" evidence="1">
    <location>
        <begin position="375"/>
        <end position="392"/>
    </location>
</feature>
<dbReference type="OrthoDB" id="6668858at2"/>
<dbReference type="Proteomes" id="UP000219042">
    <property type="component" value="Unassembled WGS sequence"/>
</dbReference>
<dbReference type="AlphaFoldDB" id="A0A240E829"/>